<feature type="transmembrane region" description="Helical" evidence="2">
    <location>
        <begin position="351"/>
        <end position="373"/>
    </location>
</feature>
<dbReference type="RefSeq" id="XP_008817413.1">
    <property type="nucleotide sequence ID" value="XM_008819191.1"/>
</dbReference>
<evidence type="ECO:0000256" key="1">
    <source>
        <dbReference type="SAM" id="MobiDB-lite"/>
    </source>
</evidence>
<keyword evidence="4" id="KW-1185">Reference proteome</keyword>
<dbReference type="Proteomes" id="UP000030640">
    <property type="component" value="Unassembled WGS sequence"/>
</dbReference>
<keyword evidence="2" id="KW-1133">Transmembrane helix</keyword>
<dbReference type="VEuPathDB" id="PlasmoDB:C922_03599"/>
<evidence type="ECO:0000313" key="4">
    <source>
        <dbReference type="Proteomes" id="UP000030640"/>
    </source>
</evidence>
<proteinExistence type="predicted"/>
<name>W7A2F9_9APIC</name>
<reference evidence="3 4" key="1">
    <citation type="submission" date="2013-02" db="EMBL/GenBank/DDBJ databases">
        <title>The Genome Sequence of Plasmodium inui San Antonio 1.</title>
        <authorList>
            <consortium name="The Broad Institute Genome Sequencing Platform"/>
            <consortium name="The Broad Institute Genome Sequencing Center for Infectious Disease"/>
            <person name="Neafsey D."/>
            <person name="Cheeseman I."/>
            <person name="Volkman S."/>
            <person name="Adams J."/>
            <person name="Walker B."/>
            <person name="Young S.K."/>
            <person name="Zeng Q."/>
            <person name="Gargeya S."/>
            <person name="Fitzgerald M."/>
            <person name="Haas B."/>
            <person name="Abouelleil A."/>
            <person name="Alvarado L."/>
            <person name="Arachchi H.M."/>
            <person name="Berlin A.M."/>
            <person name="Chapman S.B."/>
            <person name="Dewar J."/>
            <person name="Goldberg J."/>
            <person name="Griggs A."/>
            <person name="Gujja S."/>
            <person name="Hansen M."/>
            <person name="Howarth C."/>
            <person name="Imamovic A."/>
            <person name="Larimer J."/>
            <person name="McCowan C."/>
            <person name="Murphy C."/>
            <person name="Neiman D."/>
            <person name="Pearson M."/>
            <person name="Priest M."/>
            <person name="Roberts A."/>
            <person name="Saif S."/>
            <person name="Shea T."/>
            <person name="Sisk P."/>
            <person name="Sykes S."/>
            <person name="Wortman J."/>
            <person name="Nusbaum C."/>
            <person name="Birren B."/>
        </authorList>
    </citation>
    <scope>NUCLEOTIDE SEQUENCE [LARGE SCALE GENOMIC DNA]</scope>
    <source>
        <strain evidence="3 4">San Antonio 1</strain>
    </source>
</reference>
<keyword evidence="2" id="KW-0472">Membrane</keyword>
<keyword evidence="2" id="KW-0812">Transmembrane</keyword>
<dbReference type="AlphaFoldDB" id="W7A2F9"/>
<sequence length="401" mass="44981">MKLLRGHLDILKQHLQKASECNAEGGVKPRACEILKNERIRPPWGETRNDPDIPPEYEGYEQIYKFAPSLCKELEAWLSLFKQGQDESERLYRSNCLQYKRGNFSSSETPGENCLPDRSRQEWDAIARQAKYRTTNSSHVRLQLCAEIVTIIARGFNLNNTAAQVKEEKAEKDNQCQQVYELLRRWATPKVAEEIMSQWFVGDNNGGRGREIFSLSGIDIFEMITAILTQGNYQSKNIFCEIDKTPDGQTPDTPRVYKTKITDWESFNKAVEDVTRIITGESEIWESAAEAVEKRTQECLQWKDGGSHSAVLQNSHCGANGGRGSSADHAVSETVSPTPPSSSGGGAIIHLVWQGIGGFMGLVLTGASLYGLYRIMGARRGRLSRRRERVQCLQVAYPSGL</sequence>
<dbReference type="EMBL" id="KI965475">
    <property type="protein sequence ID" value="EUD65875.1"/>
    <property type="molecule type" value="Genomic_DNA"/>
</dbReference>
<protein>
    <submittedName>
        <fullName evidence="3">Uncharacterized protein</fullName>
    </submittedName>
</protein>
<accession>W7A2F9</accession>
<organism evidence="3 4">
    <name type="scientific">Plasmodium inui San Antonio 1</name>
    <dbReference type="NCBI Taxonomy" id="1237626"/>
    <lineage>
        <taxon>Eukaryota</taxon>
        <taxon>Sar</taxon>
        <taxon>Alveolata</taxon>
        <taxon>Apicomplexa</taxon>
        <taxon>Aconoidasida</taxon>
        <taxon>Haemosporida</taxon>
        <taxon>Plasmodiidae</taxon>
        <taxon>Plasmodium</taxon>
        <taxon>Plasmodium (Plasmodium)</taxon>
    </lineage>
</organism>
<evidence type="ECO:0000256" key="2">
    <source>
        <dbReference type="SAM" id="Phobius"/>
    </source>
</evidence>
<dbReference type="GeneID" id="20038873"/>
<feature type="region of interest" description="Disordered" evidence="1">
    <location>
        <begin position="317"/>
        <end position="343"/>
    </location>
</feature>
<gene>
    <name evidence="3" type="ORF">C922_03599</name>
</gene>
<evidence type="ECO:0000313" key="3">
    <source>
        <dbReference type="EMBL" id="EUD65875.1"/>
    </source>
</evidence>